<dbReference type="AlphaFoldDB" id="A0A7M1QT74"/>
<evidence type="ECO:0000313" key="2">
    <source>
        <dbReference type="Proteomes" id="UP000595053"/>
    </source>
</evidence>
<accession>A0A7M1QT74</accession>
<dbReference type="GO" id="GO:0016740">
    <property type="term" value="F:transferase activity"/>
    <property type="evidence" value="ECO:0007669"/>
    <property type="project" value="UniProtKB-KW"/>
</dbReference>
<dbReference type="InterPro" id="IPR014942">
    <property type="entry name" value="AbiEii"/>
</dbReference>
<sequence length="295" mass="32663">MIYKSPAALEMALKAAAVSSPFDANRAVSSFYFHRLLYRVFSGGNNEFVLKGGHAVLARTTDARATRDIDLVTQASDLFDAVTRLRELVQRDAGDFIAFEYLGSRPIKAEQEYRRGFSVRFLPVMGAKRMKPISIDLVIDEVLIDGVEVIAPADRIEIQGIPSCDYFVYPVENGLADKVCALIEEHDGRPSSRVKDLVDLAVYATTAHVNGAKLSKCLRRETAVRGIEYPEVFELPAVWGTSQARQFAKLWEGTGLPSWLKPIEAAYHLASSLLDPVLSAEADGLCWNPAALRWE</sequence>
<proteinExistence type="predicted"/>
<name>A0A7M1QT74_9ACTO</name>
<evidence type="ECO:0000313" key="1">
    <source>
        <dbReference type="EMBL" id="QOR45066.1"/>
    </source>
</evidence>
<gene>
    <name evidence="1" type="ORF">INS88_07185</name>
</gene>
<dbReference type="RefSeq" id="WP_197550821.1">
    <property type="nucleotide sequence ID" value="NZ_CP063213.1"/>
</dbReference>
<dbReference type="EMBL" id="CP063213">
    <property type="protein sequence ID" value="QOR45066.1"/>
    <property type="molecule type" value="Genomic_DNA"/>
</dbReference>
<dbReference type="Proteomes" id="UP000595053">
    <property type="component" value="Chromosome"/>
</dbReference>
<protein>
    <submittedName>
        <fullName evidence="1">Nucleotidyl transferase AbiEii/AbiGii toxin family protein</fullName>
    </submittedName>
</protein>
<keyword evidence="2" id="KW-1185">Reference proteome</keyword>
<reference evidence="1 2" key="1">
    <citation type="submission" date="2020-10" db="EMBL/GenBank/DDBJ databases">
        <title>Trueperella pecoris sp. nov. isolated from bovine and porcine specimens.</title>
        <authorList>
            <person name="Schoenecker L."/>
            <person name="Schnydrig P."/>
            <person name="Brodard I."/>
            <person name="Thomann A."/>
            <person name="Hemphill A."/>
            <person name="Rodriguez-Campos S."/>
            <person name="Perreten V."/>
            <person name="Jores J."/>
            <person name="Kittl S."/>
        </authorList>
    </citation>
    <scope>NUCLEOTIDE SEQUENCE [LARGE SCALE GENOMIC DNA]</scope>
    <source>
        <strain evidence="1 2">15A0121</strain>
    </source>
</reference>
<keyword evidence="1" id="KW-0808">Transferase</keyword>
<organism evidence="1 2">
    <name type="scientific">Trueperella pecoris</name>
    <dbReference type="NCBI Taxonomy" id="2733571"/>
    <lineage>
        <taxon>Bacteria</taxon>
        <taxon>Bacillati</taxon>
        <taxon>Actinomycetota</taxon>
        <taxon>Actinomycetes</taxon>
        <taxon>Actinomycetales</taxon>
        <taxon>Actinomycetaceae</taxon>
        <taxon>Trueperella</taxon>
    </lineage>
</organism>
<dbReference type="Pfam" id="PF08843">
    <property type="entry name" value="AbiEii"/>
    <property type="match status" value="1"/>
</dbReference>